<dbReference type="GO" id="GO:0006281">
    <property type="term" value="P:DNA repair"/>
    <property type="evidence" value="ECO:0007669"/>
    <property type="project" value="InterPro"/>
</dbReference>
<evidence type="ECO:0000313" key="3">
    <source>
        <dbReference type="EMBL" id="AMM41889.1"/>
    </source>
</evidence>
<dbReference type="Gene3D" id="1.10.150.280">
    <property type="entry name" value="AF1531-like domain"/>
    <property type="match status" value="1"/>
</dbReference>
<dbReference type="Pfam" id="PF12836">
    <property type="entry name" value="HHH_3"/>
    <property type="match status" value="1"/>
</dbReference>
<dbReference type="AlphaFoldDB" id="A0A7U4TIE4"/>
<dbReference type="Proteomes" id="UP000070560">
    <property type="component" value="Chromosome"/>
</dbReference>
<keyword evidence="1" id="KW-0472">Membrane</keyword>
<protein>
    <submittedName>
        <fullName evidence="3">Competence protein ComEA</fullName>
    </submittedName>
</protein>
<dbReference type="SMART" id="SM00278">
    <property type="entry name" value="HhH1"/>
    <property type="match status" value="2"/>
</dbReference>
<dbReference type="InterPro" id="IPR010994">
    <property type="entry name" value="RuvA_2-like"/>
</dbReference>
<evidence type="ECO:0000256" key="1">
    <source>
        <dbReference type="SAM" id="Phobius"/>
    </source>
</evidence>
<feature type="transmembrane region" description="Helical" evidence="1">
    <location>
        <begin position="7"/>
        <end position="25"/>
    </location>
</feature>
<dbReference type="RefSeq" id="WP_066065112.1">
    <property type="nucleotide sequence ID" value="NZ_CP013015.1"/>
</dbReference>
<gene>
    <name evidence="3" type="ORF">HS1_002103</name>
</gene>
<proteinExistence type="predicted"/>
<name>A0A7U4TIE4_DESA2</name>
<feature type="domain" description="Helix-hairpin-helix DNA-binding motif class 1" evidence="2">
    <location>
        <begin position="57"/>
        <end position="76"/>
    </location>
</feature>
<dbReference type="InterPro" id="IPR003583">
    <property type="entry name" value="Hlx-hairpin-Hlx_DNA-bd_motif"/>
</dbReference>
<sequence length="113" mass="12774">MRKTKQIFIMILVLGFILFPILILAEQRHGMNLTEVGEKASKVIAEQKININTATVEQFQNLPGIGSSIAQEIINYRHEHGPFQKVEDIMQVKGIGEKKFEKIKDLITVGEAK</sequence>
<organism evidence="3 4">
    <name type="scientific">Desulfofervidus auxilii</name>
    <dbReference type="NCBI Taxonomy" id="1621989"/>
    <lineage>
        <taxon>Bacteria</taxon>
        <taxon>Pseudomonadati</taxon>
        <taxon>Thermodesulfobacteriota</taxon>
        <taxon>Candidatus Desulfofervidia</taxon>
        <taxon>Candidatus Desulfofervidales</taxon>
        <taxon>Candidatus Desulfofervidaceae</taxon>
        <taxon>Candidatus Desulfofervidus</taxon>
    </lineage>
</organism>
<dbReference type="InterPro" id="IPR051675">
    <property type="entry name" value="Endo/Exo/Phosphatase_dom_1"/>
</dbReference>
<dbReference type="EMBL" id="CP013015">
    <property type="protein sequence ID" value="AMM41889.1"/>
    <property type="molecule type" value="Genomic_DNA"/>
</dbReference>
<evidence type="ECO:0000259" key="2">
    <source>
        <dbReference type="SMART" id="SM00278"/>
    </source>
</evidence>
<dbReference type="GO" id="GO:0015628">
    <property type="term" value="P:protein secretion by the type II secretion system"/>
    <property type="evidence" value="ECO:0007669"/>
    <property type="project" value="TreeGrafter"/>
</dbReference>
<dbReference type="NCBIfam" id="TIGR00426">
    <property type="entry name" value="competence protein ComEA helix-hairpin-helix repeat region"/>
    <property type="match status" value="1"/>
</dbReference>
<keyword evidence="1" id="KW-0812">Transmembrane</keyword>
<keyword evidence="4" id="KW-1185">Reference proteome</keyword>
<dbReference type="KEGG" id="daw:HS1_002103"/>
<dbReference type="GO" id="GO:0003677">
    <property type="term" value="F:DNA binding"/>
    <property type="evidence" value="ECO:0007669"/>
    <property type="project" value="InterPro"/>
</dbReference>
<dbReference type="OrthoDB" id="5296317at2"/>
<reference evidence="3 4" key="1">
    <citation type="submission" date="2015-10" db="EMBL/GenBank/DDBJ databases">
        <title>Candidatus Desulfofervidus auxilii, a hydrogenotrophic sulfate-reducing bacterium involved in the thermophilic anaerobic oxidation of methane.</title>
        <authorList>
            <person name="Krukenberg V."/>
            <person name="Richter M."/>
            <person name="Wegener G."/>
        </authorList>
    </citation>
    <scope>NUCLEOTIDE SEQUENCE [LARGE SCALE GENOMIC DNA]</scope>
    <source>
        <strain evidence="3 4">HS1</strain>
    </source>
</reference>
<dbReference type="GO" id="GO:0015627">
    <property type="term" value="C:type II protein secretion system complex"/>
    <property type="evidence" value="ECO:0007669"/>
    <property type="project" value="TreeGrafter"/>
</dbReference>
<dbReference type="PANTHER" id="PTHR21180">
    <property type="entry name" value="ENDONUCLEASE/EXONUCLEASE/PHOSPHATASE FAMILY DOMAIN-CONTAINING PROTEIN 1"/>
    <property type="match status" value="1"/>
</dbReference>
<evidence type="ECO:0000313" key="4">
    <source>
        <dbReference type="Proteomes" id="UP000070560"/>
    </source>
</evidence>
<dbReference type="InterPro" id="IPR004509">
    <property type="entry name" value="Competence_ComEA_HhH"/>
</dbReference>
<dbReference type="SUPFAM" id="SSF47781">
    <property type="entry name" value="RuvA domain 2-like"/>
    <property type="match status" value="1"/>
</dbReference>
<accession>A0A7U4TIE4</accession>
<dbReference type="PANTHER" id="PTHR21180:SF32">
    <property type="entry name" value="ENDONUCLEASE_EXONUCLEASE_PHOSPHATASE FAMILY DOMAIN-CONTAINING PROTEIN 1"/>
    <property type="match status" value="1"/>
</dbReference>
<keyword evidence="1" id="KW-1133">Transmembrane helix</keyword>
<feature type="domain" description="Helix-hairpin-helix DNA-binding motif class 1" evidence="2">
    <location>
        <begin position="87"/>
        <end position="106"/>
    </location>
</feature>